<sequence>MKSTLPLFVTLACIPIAVLWANEGLPEIISESEAAKIVADEEQAKEAAKDAREAELNSADITRTVKLKQGDKTIVFNLVKPSKQRSTETDAASEDTLTTETAASPERGFFVEPDKVYVNLTLSGEVDTETGISELWWTEGKQDYRIFTNANFLHLGGIGSFEDENSRYSVFSIITRTTSHKEEGKWSPELSDFTEGVLEYLIVEGDENPEAYRGLEAMLRYYAHNKKALRISYENSRKLRKARKAYLEANPPKKRDIILNYSEQ</sequence>
<gene>
    <name evidence="1" type="ORF">DDZ13_09710</name>
</gene>
<comment type="caution">
    <text evidence="1">The sequence shown here is derived from an EMBL/GenBank/DDBJ whole genome shotgun (WGS) entry which is preliminary data.</text>
</comment>
<dbReference type="RefSeq" id="WP_110131262.1">
    <property type="nucleotide sequence ID" value="NZ_QHJQ01000006.1"/>
</dbReference>
<protein>
    <submittedName>
        <fullName evidence="1">Uncharacterized protein</fullName>
    </submittedName>
</protein>
<accession>A0A317ZEU4</accession>
<dbReference type="Proteomes" id="UP000247099">
    <property type="component" value="Unassembled WGS sequence"/>
</dbReference>
<dbReference type="AlphaFoldDB" id="A0A317ZEU4"/>
<dbReference type="EMBL" id="QHJQ01000006">
    <property type="protein sequence ID" value="PXA03906.1"/>
    <property type="molecule type" value="Genomic_DNA"/>
</dbReference>
<evidence type="ECO:0000313" key="2">
    <source>
        <dbReference type="Proteomes" id="UP000247099"/>
    </source>
</evidence>
<dbReference type="InParanoid" id="A0A317ZEU4"/>
<keyword evidence="2" id="KW-1185">Reference proteome</keyword>
<reference evidence="1 2" key="1">
    <citation type="submission" date="2018-05" db="EMBL/GenBank/DDBJ databases">
        <title>Coraliomargarita sinensis sp. nov., isolated from a marine solar saltern.</title>
        <authorList>
            <person name="Zhou L.Y."/>
        </authorList>
    </citation>
    <scope>NUCLEOTIDE SEQUENCE [LARGE SCALE GENOMIC DNA]</scope>
    <source>
        <strain evidence="1 2">WN38</strain>
    </source>
</reference>
<name>A0A317ZEU4_9BACT</name>
<organism evidence="1 2">
    <name type="scientific">Coraliomargarita sinensis</name>
    <dbReference type="NCBI Taxonomy" id="2174842"/>
    <lineage>
        <taxon>Bacteria</taxon>
        <taxon>Pseudomonadati</taxon>
        <taxon>Verrucomicrobiota</taxon>
        <taxon>Opitutia</taxon>
        <taxon>Puniceicoccales</taxon>
        <taxon>Coraliomargaritaceae</taxon>
        <taxon>Coraliomargarita</taxon>
    </lineage>
</organism>
<evidence type="ECO:0000313" key="1">
    <source>
        <dbReference type="EMBL" id="PXA03906.1"/>
    </source>
</evidence>
<proteinExistence type="predicted"/>